<sequence>MLSASLADAKQYTPIPAGMLSRHKAHPCRQVPAILEVGPIPKSGNDCRCSLGPTPRIFAIRWQTSLSRKTASICLSKYLIFWLSCRRKA</sequence>
<protein>
    <submittedName>
        <fullName evidence="1">Uncharacterized protein</fullName>
    </submittedName>
</protein>
<accession>A0ABM8PFC1</accession>
<reference evidence="1 2" key="1">
    <citation type="submission" date="2020-11" db="EMBL/GenBank/DDBJ databases">
        <authorList>
            <person name="Lassalle F."/>
        </authorList>
    </citation>
    <scope>NUCLEOTIDE SEQUENCE [LARGE SCALE GENOMIC DNA]</scope>
    <source>
        <strain evidence="1 2">AB21</strain>
    </source>
</reference>
<keyword evidence="2" id="KW-1185">Reference proteome</keyword>
<proteinExistence type="predicted"/>
<dbReference type="EMBL" id="CABFWE030000004">
    <property type="protein sequence ID" value="CAD7026891.1"/>
    <property type="molecule type" value="Genomic_DNA"/>
</dbReference>
<evidence type="ECO:0000313" key="2">
    <source>
        <dbReference type="Proteomes" id="UP000601041"/>
    </source>
</evidence>
<evidence type="ECO:0000313" key="1">
    <source>
        <dbReference type="EMBL" id="CAD7026891.1"/>
    </source>
</evidence>
<dbReference type="Proteomes" id="UP000601041">
    <property type="component" value="Unassembled WGS sequence"/>
</dbReference>
<gene>
    <name evidence="1" type="ORF">RHAB21_01311</name>
</gene>
<name>A0ABM8PFC1_9HYPH</name>
<organism evidence="1 2">
    <name type="scientific">Pseudorhizobium halotolerans</name>
    <dbReference type="NCBI Taxonomy" id="1233081"/>
    <lineage>
        <taxon>Bacteria</taxon>
        <taxon>Pseudomonadati</taxon>
        <taxon>Pseudomonadota</taxon>
        <taxon>Alphaproteobacteria</taxon>
        <taxon>Hyphomicrobiales</taxon>
        <taxon>Rhizobiaceae</taxon>
        <taxon>Rhizobium/Agrobacterium group</taxon>
        <taxon>Pseudorhizobium</taxon>
    </lineage>
</organism>
<comment type="caution">
    <text evidence="1">The sequence shown here is derived from an EMBL/GenBank/DDBJ whole genome shotgun (WGS) entry which is preliminary data.</text>
</comment>